<proteinExistence type="predicted"/>
<sequence length="119" mass="13896">MNIPFKIRQGGWSNREIIIYKYVSEYGVTTEARATSLSLSSLRAEPIESMRNFEILEVVNGWSKNEIKESGCEASDLKKQERIVYKNIQKKRDKNRIVMIEVRYTMIIEQTTDTLNMEA</sequence>
<comment type="caution">
    <text evidence="1">The sequence shown here is derived from an EMBL/GenBank/DDBJ whole genome shotgun (WGS) entry which is preliminary data.</text>
</comment>
<dbReference type="AlphaFoldDB" id="D3BIJ1"/>
<name>D3BIJ1_HETP5</name>
<dbReference type="Proteomes" id="UP000001396">
    <property type="component" value="Unassembled WGS sequence"/>
</dbReference>
<evidence type="ECO:0000313" key="2">
    <source>
        <dbReference type="Proteomes" id="UP000001396"/>
    </source>
</evidence>
<accession>D3BIJ1</accession>
<organism evidence="1 2">
    <name type="scientific">Heterostelium pallidum (strain ATCC 26659 / Pp 5 / PN500)</name>
    <name type="common">Cellular slime mold</name>
    <name type="synonym">Polysphondylium pallidum</name>
    <dbReference type="NCBI Taxonomy" id="670386"/>
    <lineage>
        <taxon>Eukaryota</taxon>
        <taxon>Amoebozoa</taxon>
        <taxon>Evosea</taxon>
        <taxon>Eumycetozoa</taxon>
        <taxon>Dictyostelia</taxon>
        <taxon>Acytosteliales</taxon>
        <taxon>Acytosteliaceae</taxon>
        <taxon>Heterostelium</taxon>
    </lineage>
</organism>
<dbReference type="InParanoid" id="D3BIJ1"/>
<dbReference type="EMBL" id="ADBJ01000037">
    <property type="protein sequence ID" value="EFA78615.1"/>
    <property type="molecule type" value="Genomic_DNA"/>
</dbReference>
<protein>
    <submittedName>
        <fullName evidence="1">Uncharacterized protein</fullName>
    </submittedName>
</protein>
<dbReference type="GeneID" id="31363550"/>
<evidence type="ECO:0000313" key="1">
    <source>
        <dbReference type="EMBL" id="EFA78615.1"/>
    </source>
</evidence>
<reference evidence="1 2" key="1">
    <citation type="journal article" date="2011" name="Genome Res.">
        <title>Phylogeny-wide analysis of social amoeba genomes highlights ancient origins for complex intercellular communication.</title>
        <authorList>
            <person name="Heidel A.J."/>
            <person name="Lawal H.M."/>
            <person name="Felder M."/>
            <person name="Schilde C."/>
            <person name="Helps N.R."/>
            <person name="Tunggal B."/>
            <person name="Rivero F."/>
            <person name="John U."/>
            <person name="Schleicher M."/>
            <person name="Eichinger L."/>
            <person name="Platzer M."/>
            <person name="Noegel A.A."/>
            <person name="Schaap P."/>
            <person name="Gloeckner G."/>
        </authorList>
    </citation>
    <scope>NUCLEOTIDE SEQUENCE [LARGE SCALE GENOMIC DNA]</scope>
    <source>
        <strain evidence="2">ATCC 26659 / Pp 5 / PN500</strain>
    </source>
</reference>
<gene>
    <name evidence="1" type="ORF">PPL_08070</name>
</gene>
<keyword evidence="2" id="KW-1185">Reference proteome</keyword>
<dbReference type="RefSeq" id="XP_020430739.1">
    <property type="nucleotide sequence ID" value="XM_020578900.1"/>
</dbReference>